<proteinExistence type="predicted"/>
<reference evidence="1" key="1">
    <citation type="submission" date="2023-05" db="EMBL/GenBank/DDBJ databases">
        <title>Nepenthes gracilis genome sequencing.</title>
        <authorList>
            <person name="Fukushima K."/>
        </authorList>
    </citation>
    <scope>NUCLEOTIDE SEQUENCE</scope>
    <source>
        <strain evidence="1">SING2019-196</strain>
    </source>
</reference>
<dbReference type="Proteomes" id="UP001279734">
    <property type="component" value="Unassembled WGS sequence"/>
</dbReference>
<evidence type="ECO:0000313" key="2">
    <source>
        <dbReference type="Proteomes" id="UP001279734"/>
    </source>
</evidence>
<evidence type="ECO:0000313" key="1">
    <source>
        <dbReference type="EMBL" id="GMH15023.1"/>
    </source>
</evidence>
<sequence length="114" mass="12961">MMTFTSGFEKRKKELLPCQIITSDRLNNGGAVAAGRGLRKWQSEICLLKILDKLDPLSYPRVTDPSSVPLRFDPLGNYCCSVFLCIIFFNGLCSSMHFRPSFYLPIIVVIYDFD</sequence>
<organism evidence="1 2">
    <name type="scientific">Nepenthes gracilis</name>
    <name type="common">Slender pitcher plant</name>
    <dbReference type="NCBI Taxonomy" id="150966"/>
    <lineage>
        <taxon>Eukaryota</taxon>
        <taxon>Viridiplantae</taxon>
        <taxon>Streptophyta</taxon>
        <taxon>Embryophyta</taxon>
        <taxon>Tracheophyta</taxon>
        <taxon>Spermatophyta</taxon>
        <taxon>Magnoliopsida</taxon>
        <taxon>eudicotyledons</taxon>
        <taxon>Gunneridae</taxon>
        <taxon>Pentapetalae</taxon>
        <taxon>Caryophyllales</taxon>
        <taxon>Nepenthaceae</taxon>
        <taxon>Nepenthes</taxon>
    </lineage>
</organism>
<dbReference type="AlphaFoldDB" id="A0AAD3SPC0"/>
<dbReference type="EMBL" id="BSYO01000014">
    <property type="protein sequence ID" value="GMH15023.1"/>
    <property type="molecule type" value="Genomic_DNA"/>
</dbReference>
<accession>A0AAD3SPC0</accession>
<gene>
    <name evidence="1" type="ORF">Nepgr_016864</name>
</gene>
<protein>
    <submittedName>
        <fullName evidence="1">Uncharacterized protein</fullName>
    </submittedName>
</protein>
<comment type="caution">
    <text evidence="1">The sequence shown here is derived from an EMBL/GenBank/DDBJ whole genome shotgun (WGS) entry which is preliminary data.</text>
</comment>
<keyword evidence="2" id="KW-1185">Reference proteome</keyword>
<name>A0AAD3SPC0_NEPGR</name>